<feature type="region of interest" description="Disordered" evidence="4">
    <location>
        <begin position="215"/>
        <end position="244"/>
    </location>
</feature>
<evidence type="ECO:0000259" key="5">
    <source>
        <dbReference type="PROSITE" id="PS50836"/>
    </source>
</evidence>
<dbReference type="Pfam" id="PF03712">
    <property type="entry name" value="Cu2_monoox_C"/>
    <property type="match status" value="1"/>
</dbReference>
<dbReference type="Gene3D" id="2.60.120.310">
    <property type="entry name" value="Copper type II, ascorbate-dependent monooxygenase, N-terminal domain"/>
    <property type="match status" value="1"/>
</dbReference>
<dbReference type="InterPro" id="IPR036939">
    <property type="entry name" value="Cu2_ascorb_mOase_N_sf"/>
</dbReference>
<dbReference type="InterPro" id="IPR000945">
    <property type="entry name" value="DBH-like"/>
</dbReference>
<comment type="similarity">
    <text evidence="1">Belongs to the copper type II ascorbate-dependent monooxygenase family.</text>
</comment>
<dbReference type="Gene3D" id="2.60.120.230">
    <property type="match status" value="1"/>
</dbReference>
<proteinExistence type="inferred from homology"/>
<keyword evidence="2" id="KW-1015">Disulfide bond</keyword>
<dbReference type="InterPro" id="IPR014784">
    <property type="entry name" value="Cu2_ascorb_mOase-like_C"/>
</dbReference>
<evidence type="ECO:0000313" key="6">
    <source>
        <dbReference type="EMBL" id="CAE0765826.1"/>
    </source>
</evidence>
<dbReference type="GO" id="GO:0005507">
    <property type="term" value="F:copper ion binding"/>
    <property type="evidence" value="ECO:0007669"/>
    <property type="project" value="InterPro"/>
</dbReference>
<dbReference type="CDD" id="cd09631">
    <property type="entry name" value="DOMON_DOH"/>
    <property type="match status" value="1"/>
</dbReference>
<gene>
    <name evidence="6" type="ORF">PCAR00345_LOCUS18438</name>
</gene>
<dbReference type="Pfam" id="PF03351">
    <property type="entry name" value="DOMON"/>
    <property type="match status" value="1"/>
</dbReference>
<dbReference type="Pfam" id="PF01082">
    <property type="entry name" value="Cu2_monooxygen"/>
    <property type="match status" value="1"/>
</dbReference>
<feature type="domain" description="DOMON" evidence="5">
    <location>
        <begin position="254"/>
        <end position="373"/>
    </location>
</feature>
<evidence type="ECO:0000256" key="1">
    <source>
        <dbReference type="ARBA" id="ARBA00010676"/>
    </source>
</evidence>
<dbReference type="AlphaFoldDB" id="A0A7S4BI69"/>
<sequence>MALLSQPAAGNAGPAIVPPSPPADSTPATSTPGALNCSDATLGISALPAFTSPEEECQFVVQNFEGGCLANLIGIEVFANSAECNWPVCGWTRPADTVAGVCQATCAAQPVPYGPCAPARPPSPPSAPCADLALNLPLELAPAGDPTPEQECNYALNVLQWPCALPFSAILDYLNSDICELQICAWEDVPVGVTTVGEVCQASCGARGYGVCAAASPSPPPPSPPSPPPSPPSPPSPPASPPPPPAAGSVVIFPGYNLSWVVRMAEGEIEISIDALTNGWVGFGLAELGGMPGADIMVASVSDDGIAQIGDYWASGYFTPQLDESQDWTLVSASQSDSVTSVRATRRLDTNDRQDRSFDPSLPIAHRVIAAIGATDTFVYHAERAPATVDFFNTVADPLAQIKADPNISTLSYRAPDYVIPPQCSTEYGAQAPCTGGIADCIQTCYGTETTYTEFCFPVTLPNSHIVAVEPVVDPRSSRYVHHYQVDLTSATCAERSSGGDDAAEELTIYIAARETGPLALPEAAGFRVGAGTPYSSVVITIHYDNPSAATNVVDASGIDLHYTTLLRPHDAAVLQLGDPNVLLANAPMPPGLSRWDFFCPAVATAAALTQPLTAFARFQHMHKNGARIVSTQYDATFTTLRTSATEYFDFDFQSYHAQDAQQWTISPGDQIVTACYYDTGASSDVKWGLAGQNEMCVDYVYYYPAEPRLSQCGLGVNGLIIGGAVPFQGQEPIAFFNRTFGLPGAESDCVSDADFSHPAVGKCYAFTDALCERYGRDRVNSPPNEPSSAIDACCECRYLPPTCADQTFYSVAAIRETLIQLGEISPDQPIEIEEIDCDAAGEFGVECEEALPAEIRLNNLLPDRAQLALGVCPVSCNACGADITPSQCPPGCVPAKRKRERKLLFSAIPCGFGCEPA</sequence>
<dbReference type="PANTHER" id="PTHR10157:SF23">
    <property type="entry name" value="MOXD1 HOMOLOG 1"/>
    <property type="match status" value="1"/>
</dbReference>
<evidence type="ECO:0000256" key="2">
    <source>
        <dbReference type="ARBA" id="ARBA00023157"/>
    </source>
</evidence>
<dbReference type="InterPro" id="IPR045266">
    <property type="entry name" value="DOH_DOMON"/>
</dbReference>
<protein>
    <recommendedName>
        <fullName evidence="5">DOMON domain-containing protein</fullName>
    </recommendedName>
</protein>
<dbReference type="PANTHER" id="PTHR10157">
    <property type="entry name" value="DOPAMINE BETA HYDROXYLASE RELATED"/>
    <property type="match status" value="1"/>
</dbReference>
<evidence type="ECO:0000256" key="3">
    <source>
        <dbReference type="ARBA" id="ARBA00023180"/>
    </source>
</evidence>
<dbReference type="InterPro" id="IPR008977">
    <property type="entry name" value="PHM/PNGase_F_dom_sf"/>
</dbReference>
<keyword evidence="3" id="KW-0325">Glycoprotein</keyword>
<evidence type="ECO:0000256" key="4">
    <source>
        <dbReference type="SAM" id="MobiDB-lite"/>
    </source>
</evidence>
<dbReference type="SUPFAM" id="SSF49742">
    <property type="entry name" value="PHM/PNGase F"/>
    <property type="match status" value="2"/>
</dbReference>
<dbReference type="InterPro" id="IPR024548">
    <property type="entry name" value="Cu2_monoox_C"/>
</dbReference>
<dbReference type="InterPro" id="IPR005018">
    <property type="entry name" value="DOMON_domain"/>
</dbReference>
<reference evidence="6" key="1">
    <citation type="submission" date="2021-01" db="EMBL/GenBank/DDBJ databases">
        <authorList>
            <person name="Corre E."/>
            <person name="Pelletier E."/>
            <person name="Niang G."/>
            <person name="Scheremetjew M."/>
            <person name="Finn R."/>
            <person name="Kale V."/>
            <person name="Holt S."/>
            <person name="Cochrane G."/>
            <person name="Meng A."/>
            <person name="Brown T."/>
            <person name="Cohen L."/>
        </authorList>
    </citation>
    <scope>NUCLEOTIDE SEQUENCE</scope>
    <source>
        <strain evidence="6">CCMP645</strain>
    </source>
</reference>
<dbReference type="SMART" id="SM00664">
    <property type="entry name" value="DoH"/>
    <property type="match status" value="1"/>
</dbReference>
<feature type="compositionally biased region" description="Pro residues" evidence="4">
    <location>
        <begin position="217"/>
        <end position="244"/>
    </location>
</feature>
<dbReference type="PROSITE" id="PS50836">
    <property type="entry name" value="DOMON"/>
    <property type="match status" value="1"/>
</dbReference>
<accession>A0A7S4BI69</accession>
<dbReference type="EMBL" id="HBIZ01028991">
    <property type="protein sequence ID" value="CAE0765826.1"/>
    <property type="molecule type" value="Transcribed_RNA"/>
</dbReference>
<organism evidence="6">
    <name type="scientific">Chrysotila carterae</name>
    <name type="common">Marine alga</name>
    <name type="synonym">Syracosphaera carterae</name>
    <dbReference type="NCBI Taxonomy" id="13221"/>
    <lineage>
        <taxon>Eukaryota</taxon>
        <taxon>Haptista</taxon>
        <taxon>Haptophyta</taxon>
        <taxon>Prymnesiophyceae</taxon>
        <taxon>Isochrysidales</taxon>
        <taxon>Isochrysidaceae</taxon>
        <taxon>Chrysotila</taxon>
    </lineage>
</organism>
<dbReference type="InterPro" id="IPR000323">
    <property type="entry name" value="Cu2_ascorb_mOase_N"/>
</dbReference>
<dbReference type="GO" id="GO:0004500">
    <property type="term" value="F:dopamine beta-monooxygenase activity"/>
    <property type="evidence" value="ECO:0007669"/>
    <property type="project" value="InterPro"/>
</dbReference>
<name>A0A7S4BI69_CHRCT</name>
<feature type="region of interest" description="Disordered" evidence="4">
    <location>
        <begin position="1"/>
        <end position="32"/>
    </location>
</feature>